<sequence>MLFQVLQLCHIFRSHFTFSIFKKYFLVLVSFIFSAK</sequence>
<proteinExistence type="predicted"/>
<feature type="transmembrane region" description="Helical" evidence="1">
    <location>
        <begin position="12"/>
        <end position="33"/>
    </location>
</feature>
<evidence type="ECO:0000313" key="3">
    <source>
        <dbReference type="Proteomes" id="UP000002334"/>
    </source>
</evidence>
<organism evidence="2 3">
    <name type="scientific">Hamiltonella defensa subsp. Acyrthosiphon pisum (strain 5AT)</name>
    <dbReference type="NCBI Taxonomy" id="572265"/>
    <lineage>
        <taxon>Bacteria</taxon>
        <taxon>Pseudomonadati</taxon>
        <taxon>Pseudomonadota</taxon>
        <taxon>Gammaproteobacteria</taxon>
        <taxon>Enterobacterales</taxon>
        <taxon>Enterobacteriaceae</taxon>
        <taxon>aphid secondary symbionts</taxon>
        <taxon>Candidatus Williamhamiltonella</taxon>
    </lineage>
</organism>
<evidence type="ECO:0000256" key="1">
    <source>
        <dbReference type="SAM" id="Phobius"/>
    </source>
</evidence>
<dbReference type="HOGENOM" id="CLU_3356554_0_0_6"/>
<dbReference type="KEGG" id="hde:HDEF_1406"/>
<protein>
    <submittedName>
        <fullName evidence="2">Uncharacterized protein</fullName>
    </submittedName>
</protein>
<keyword evidence="1" id="KW-0472">Membrane</keyword>
<keyword evidence="1" id="KW-1133">Transmembrane helix</keyword>
<dbReference type="EMBL" id="CP001277">
    <property type="protein sequence ID" value="ACQ68038.1"/>
    <property type="molecule type" value="Genomic_DNA"/>
</dbReference>
<keyword evidence="1" id="KW-0812">Transmembrane</keyword>
<reference evidence="2 3" key="1">
    <citation type="journal article" date="2009" name="Proc. Natl. Acad. Sci. U.S.A.">
        <title>Hamiltonella defensa, genome evolution of protective bacterial endosymbiont from pathogenic ancestors.</title>
        <authorList>
            <person name="Degnan P.H."/>
            <person name="Yu Y."/>
            <person name="Sisneros N."/>
            <person name="Wing R.A."/>
            <person name="Moran N.A."/>
        </authorList>
    </citation>
    <scope>NUCLEOTIDE SEQUENCE [LARGE SCALE GENOMIC DNA]</scope>
    <source>
        <strain evidence="3">5AT</strain>
    </source>
</reference>
<keyword evidence="3" id="KW-1185">Reference proteome</keyword>
<evidence type="ECO:0000313" key="2">
    <source>
        <dbReference type="EMBL" id="ACQ68038.1"/>
    </source>
</evidence>
<name>C4K645_HAMD5</name>
<dbReference type="Proteomes" id="UP000002334">
    <property type="component" value="Chromosome"/>
</dbReference>
<gene>
    <name evidence="2" type="ordered locus">HDEF_1406</name>
</gene>
<dbReference type="AlphaFoldDB" id="C4K645"/>
<accession>C4K645</accession>